<dbReference type="Proteomes" id="UP000276055">
    <property type="component" value="Unassembled WGS sequence"/>
</dbReference>
<dbReference type="OrthoDB" id="9793178at2"/>
<dbReference type="PROSITE" id="PS51340">
    <property type="entry name" value="MOSC"/>
    <property type="match status" value="1"/>
</dbReference>
<dbReference type="InterPro" id="IPR005303">
    <property type="entry name" value="MOCOS_middle"/>
</dbReference>
<feature type="domain" description="MOSC" evidence="1">
    <location>
        <begin position="56"/>
        <end position="240"/>
    </location>
</feature>
<dbReference type="PANTHER" id="PTHR36930:SF1">
    <property type="entry name" value="MOSC DOMAIN-CONTAINING PROTEIN"/>
    <property type="match status" value="1"/>
</dbReference>
<dbReference type="InterPro" id="IPR052716">
    <property type="entry name" value="MOSC_domain"/>
</dbReference>
<reference evidence="2 3" key="1">
    <citation type="submission" date="2018-10" db="EMBL/GenBank/DDBJ databases">
        <title>Genomic Encyclopedia of Type Strains, Phase IV (KMG-IV): sequencing the most valuable type-strain genomes for metagenomic binning, comparative biology and taxonomic classification.</title>
        <authorList>
            <person name="Goeker M."/>
        </authorList>
    </citation>
    <scope>NUCLEOTIDE SEQUENCE [LARGE SCALE GENOMIC DNA]</scope>
    <source>
        <strain evidence="2 3">DSM 25586</strain>
    </source>
</reference>
<dbReference type="GO" id="GO:0030151">
    <property type="term" value="F:molybdenum ion binding"/>
    <property type="evidence" value="ECO:0007669"/>
    <property type="project" value="InterPro"/>
</dbReference>
<protein>
    <recommendedName>
        <fullName evidence="1">MOSC domain-containing protein</fullName>
    </recommendedName>
</protein>
<name>A0A495FMJ5_9MICC</name>
<dbReference type="AlphaFoldDB" id="A0A495FMJ5"/>
<evidence type="ECO:0000259" key="1">
    <source>
        <dbReference type="PROSITE" id="PS51340"/>
    </source>
</evidence>
<dbReference type="RefSeq" id="WP_120950306.1">
    <property type="nucleotide sequence ID" value="NZ_RBIR01000001.1"/>
</dbReference>
<dbReference type="SUPFAM" id="SSF50800">
    <property type="entry name" value="PK beta-barrel domain-like"/>
    <property type="match status" value="1"/>
</dbReference>
<evidence type="ECO:0000313" key="3">
    <source>
        <dbReference type="Proteomes" id="UP000276055"/>
    </source>
</evidence>
<dbReference type="PANTHER" id="PTHR36930">
    <property type="entry name" value="METAL-SULFUR CLUSTER BIOSYNTHESIS PROTEINS YUAD-RELATED"/>
    <property type="match status" value="1"/>
</dbReference>
<accession>A0A495FMJ5</accession>
<dbReference type="Pfam" id="PF03473">
    <property type="entry name" value="MOSC"/>
    <property type="match status" value="1"/>
</dbReference>
<sequence length="261" mass="28898">MTHEGTLIGTIRALYRYPVKSTAGQVLRVANVTAGGLQHDRKWAIYTEDGGIASGKRTRRFRPVPGLMQWSSRVEDEHDVPILVSPDGARFRADDAAASHELSEVFNQQLILRPETTIQHHDETPLHLVTTSSLAALADLSGLPVDERRFRANIIIDTGTEPVFQEDHWIGAELVIGDEVRVQLGHGMPRCVMVDQPQRGVPAEPKTLKLLGTHHNTNLGLQAHTIRTGMVRIGDSVVLRGPEVPTISKKLDQSTDRMPMR</sequence>
<dbReference type="InterPro" id="IPR005302">
    <property type="entry name" value="MoCF_Sase_C"/>
</dbReference>
<organism evidence="2 3">
    <name type="scientific">Arthrobacter oryzae</name>
    <dbReference type="NCBI Taxonomy" id="409290"/>
    <lineage>
        <taxon>Bacteria</taxon>
        <taxon>Bacillati</taxon>
        <taxon>Actinomycetota</taxon>
        <taxon>Actinomycetes</taxon>
        <taxon>Micrococcales</taxon>
        <taxon>Micrococcaceae</taxon>
        <taxon>Arthrobacter</taxon>
    </lineage>
</organism>
<comment type="caution">
    <text evidence="2">The sequence shown here is derived from an EMBL/GenBank/DDBJ whole genome shotgun (WGS) entry which is preliminary data.</text>
</comment>
<dbReference type="Gene3D" id="2.40.33.20">
    <property type="entry name" value="PK beta-barrel domain-like"/>
    <property type="match status" value="1"/>
</dbReference>
<dbReference type="GO" id="GO:0003824">
    <property type="term" value="F:catalytic activity"/>
    <property type="evidence" value="ECO:0007669"/>
    <property type="project" value="InterPro"/>
</dbReference>
<dbReference type="InterPro" id="IPR011037">
    <property type="entry name" value="Pyrv_Knase-like_insert_dom_sf"/>
</dbReference>
<evidence type="ECO:0000313" key="2">
    <source>
        <dbReference type="EMBL" id="RKR30222.1"/>
    </source>
</evidence>
<proteinExistence type="predicted"/>
<gene>
    <name evidence="2" type="ORF">C8D78_0544</name>
</gene>
<dbReference type="EMBL" id="RBIR01000001">
    <property type="protein sequence ID" value="RKR30222.1"/>
    <property type="molecule type" value="Genomic_DNA"/>
</dbReference>
<dbReference type="GO" id="GO:0030170">
    <property type="term" value="F:pyridoxal phosphate binding"/>
    <property type="evidence" value="ECO:0007669"/>
    <property type="project" value="InterPro"/>
</dbReference>
<dbReference type="Pfam" id="PF03476">
    <property type="entry name" value="MOSC_N"/>
    <property type="match status" value="1"/>
</dbReference>